<accession>F0SQA9</accession>
<dbReference type="GO" id="GO:0003677">
    <property type="term" value="F:DNA binding"/>
    <property type="evidence" value="ECO:0007669"/>
    <property type="project" value="UniProtKB-KW"/>
</dbReference>
<dbReference type="PANTHER" id="PTHR32248">
    <property type="entry name" value="RNA POLYMERASE SIGMA-54 FACTOR"/>
    <property type="match status" value="1"/>
</dbReference>
<dbReference type="OrthoDB" id="9814402at2"/>
<dbReference type="Gene3D" id="1.10.10.1330">
    <property type="entry name" value="RNA polymerase sigma-54 factor, core-binding domain"/>
    <property type="match status" value="1"/>
</dbReference>
<proteinExistence type="inferred from homology"/>
<dbReference type="PROSITE" id="PS00718">
    <property type="entry name" value="SIGMA54_2"/>
    <property type="match status" value="1"/>
</dbReference>
<reference evidence="14" key="1">
    <citation type="submission" date="2011-02" db="EMBL/GenBank/DDBJ databases">
        <title>The complete genome of Planctomyces brasiliensis DSM 5305.</title>
        <authorList>
            <person name="Lucas S."/>
            <person name="Copeland A."/>
            <person name="Lapidus A."/>
            <person name="Bruce D."/>
            <person name="Goodwin L."/>
            <person name="Pitluck S."/>
            <person name="Kyrpides N."/>
            <person name="Mavromatis K."/>
            <person name="Pagani I."/>
            <person name="Ivanova N."/>
            <person name="Ovchinnikova G."/>
            <person name="Lu M."/>
            <person name="Detter J.C."/>
            <person name="Han C."/>
            <person name="Land M."/>
            <person name="Hauser L."/>
            <person name="Markowitz V."/>
            <person name="Cheng J.-F."/>
            <person name="Hugenholtz P."/>
            <person name="Woyke T."/>
            <person name="Wu D."/>
            <person name="Tindall B."/>
            <person name="Pomrenke H.G."/>
            <person name="Brambilla E."/>
            <person name="Klenk H.-P."/>
            <person name="Eisen J.A."/>
        </authorList>
    </citation>
    <scope>NUCLEOTIDE SEQUENCE [LARGE SCALE GENOMIC DNA]</scope>
    <source>
        <strain evidence="14">ATCC 49424 / DSM 5305 / JCM 21570 / IAM 15109 / NBRC 103401 / IFAM 1448</strain>
    </source>
</reference>
<dbReference type="InterPro" id="IPR007046">
    <property type="entry name" value="RNA_pol_sigma_54_core-bd"/>
</dbReference>
<dbReference type="Pfam" id="PF04963">
    <property type="entry name" value="Sigma54_CBD"/>
    <property type="match status" value="1"/>
</dbReference>
<evidence type="ECO:0000256" key="10">
    <source>
        <dbReference type="SAM" id="MobiDB-lite"/>
    </source>
</evidence>
<evidence type="ECO:0000256" key="2">
    <source>
        <dbReference type="ARBA" id="ARBA00022478"/>
    </source>
</evidence>
<dbReference type="GO" id="GO:0006352">
    <property type="term" value="P:DNA-templated transcription initiation"/>
    <property type="evidence" value="ECO:0007669"/>
    <property type="project" value="InterPro"/>
</dbReference>
<keyword evidence="6" id="KW-0731">Sigma factor</keyword>
<keyword evidence="14" id="KW-1185">Reference proteome</keyword>
<evidence type="ECO:0000313" key="14">
    <source>
        <dbReference type="Proteomes" id="UP000006860"/>
    </source>
</evidence>
<dbReference type="AlphaFoldDB" id="F0SQA9"/>
<evidence type="ECO:0000256" key="4">
    <source>
        <dbReference type="ARBA" id="ARBA00022695"/>
    </source>
</evidence>
<evidence type="ECO:0000256" key="7">
    <source>
        <dbReference type="ARBA" id="ARBA00023125"/>
    </source>
</evidence>
<dbReference type="Gene3D" id="1.10.10.60">
    <property type="entry name" value="Homeodomain-like"/>
    <property type="match status" value="1"/>
</dbReference>
<dbReference type="RefSeq" id="WP_013630992.1">
    <property type="nucleotide sequence ID" value="NC_015174.1"/>
</dbReference>
<evidence type="ECO:0000256" key="6">
    <source>
        <dbReference type="ARBA" id="ARBA00023082"/>
    </source>
</evidence>
<keyword evidence="4" id="KW-0548">Nucleotidyltransferase</keyword>
<evidence type="ECO:0000256" key="8">
    <source>
        <dbReference type="ARBA" id="ARBA00023163"/>
    </source>
</evidence>
<evidence type="ECO:0000259" key="11">
    <source>
        <dbReference type="Pfam" id="PF04552"/>
    </source>
</evidence>
<keyword evidence="7" id="KW-0238">DNA-binding</keyword>
<feature type="region of interest" description="Disordered" evidence="10">
    <location>
        <begin position="54"/>
        <end position="83"/>
    </location>
</feature>
<name>F0SQA9_RUBBR</name>
<dbReference type="GO" id="GO:0016987">
    <property type="term" value="F:sigma factor activity"/>
    <property type="evidence" value="ECO:0007669"/>
    <property type="project" value="UniProtKB-KW"/>
</dbReference>
<keyword evidence="2" id="KW-0240">DNA-directed RNA polymerase</keyword>
<feature type="domain" description="RNA polymerase sigma factor 54 DNA-binding" evidence="11">
    <location>
        <begin position="331"/>
        <end position="488"/>
    </location>
</feature>
<dbReference type="STRING" id="756272.Plabr_4717"/>
<dbReference type="PROSITE" id="PS50044">
    <property type="entry name" value="SIGMA54_3"/>
    <property type="match status" value="1"/>
</dbReference>
<protein>
    <submittedName>
        <fullName evidence="13">RNA polymerase, sigma 54 subunit, RpoN/SigL</fullName>
    </submittedName>
</protein>
<keyword evidence="3" id="KW-0808">Transferase</keyword>
<dbReference type="InterPro" id="IPR038709">
    <property type="entry name" value="RpoN_core-bd_sf"/>
</dbReference>
<dbReference type="Pfam" id="PF00309">
    <property type="entry name" value="Sigma54_AID"/>
    <property type="match status" value="1"/>
</dbReference>
<evidence type="ECO:0000256" key="5">
    <source>
        <dbReference type="ARBA" id="ARBA00023015"/>
    </source>
</evidence>
<dbReference type="EMBL" id="CP002546">
    <property type="protein sequence ID" value="ADY62288.1"/>
    <property type="molecule type" value="Genomic_DNA"/>
</dbReference>
<dbReference type="KEGG" id="pbs:Plabr_4717"/>
<evidence type="ECO:0000256" key="1">
    <source>
        <dbReference type="ARBA" id="ARBA00008798"/>
    </source>
</evidence>
<dbReference type="PIRSF" id="PIRSF000774">
    <property type="entry name" value="RpoN"/>
    <property type="match status" value="1"/>
</dbReference>
<evidence type="ECO:0000256" key="3">
    <source>
        <dbReference type="ARBA" id="ARBA00022679"/>
    </source>
</evidence>
<dbReference type="Pfam" id="PF04552">
    <property type="entry name" value="Sigma54_DBD"/>
    <property type="match status" value="1"/>
</dbReference>
<dbReference type="GO" id="GO:0000428">
    <property type="term" value="C:DNA-directed RNA polymerase complex"/>
    <property type="evidence" value="ECO:0007669"/>
    <property type="project" value="UniProtKB-KW"/>
</dbReference>
<dbReference type="NCBIfam" id="TIGR02395">
    <property type="entry name" value="rpoN_sigma"/>
    <property type="match status" value="1"/>
</dbReference>
<dbReference type="PANTHER" id="PTHR32248:SF4">
    <property type="entry name" value="RNA POLYMERASE SIGMA-54 FACTOR"/>
    <property type="match status" value="1"/>
</dbReference>
<feature type="domain" description="RNA polymerase sigma factor 54 core-binding" evidence="12">
    <location>
        <begin position="129"/>
        <end position="317"/>
    </location>
</feature>
<keyword evidence="5" id="KW-0805">Transcription regulation</keyword>
<dbReference type="GO" id="GO:0001216">
    <property type="term" value="F:DNA-binding transcription activator activity"/>
    <property type="evidence" value="ECO:0007669"/>
    <property type="project" value="InterPro"/>
</dbReference>
<dbReference type="eggNOG" id="COG1508">
    <property type="taxonomic scope" value="Bacteria"/>
</dbReference>
<dbReference type="InterPro" id="IPR007634">
    <property type="entry name" value="RNA_pol_sigma_54_DNA-bd"/>
</dbReference>
<evidence type="ECO:0000313" key="13">
    <source>
        <dbReference type="EMBL" id="ADY62288.1"/>
    </source>
</evidence>
<sequence length="490" mass="56243">MHLNFSQQMKMSQQMKLAPRMIQSMEILQMSVMALQEKIDQELEENVVLESVDPRQKEIHESEAPEQLNGKEIDRQEITVDSDHNNQADFERLLEMSADWPEDNFTSGGKPSANRIDEFSDRQHDLMGNLEAHPQSLQDYLLEQFPYLNCDSEEREFGEFLIQNLDEQGRLQGTLAEIVQVYGKPVERELAEKVLSMIQKLDPPGVGARNLQECLLLQIGEETPMRDILITLVTDHLENISQNRLPLIERQTGYSLETIKDALEQLRTLEPFPGRRFISHVSQNVTPDVKVELGSDGQWTVQLINDYTPELRISRKYMKMLAANPDQKTKDYIRKKIESARWLIESIEQRHNTLKKVAQAIVDHQSDFLESGPEAIVPLKMQQVADDVGVHVTTVSRAVDGKYMETPRGIYPLRRFFGGGTTTADGDEVAWQKIRLKLQEVIDAEDKSNPLSDDALVKEMANHGYTLARRTITKYRKAMNIPSSRQRKVY</sequence>
<organism evidence="13 14">
    <name type="scientific">Rubinisphaera brasiliensis (strain ATCC 49424 / DSM 5305 / JCM 21570 / IAM 15109 / NBRC 103401 / IFAM 1448)</name>
    <name type="common">Planctomyces brasiliensis</name>
    <dbReference type="NCBI Taxonomy" id="756272"/>
    <lineage>
        <taxon>Bacteria</taxon>
        <taxon>Pseudomonadati</taxon>
        <taxon>Planctomycetota</taxon>
        <taxon>Planctomycetia</taxon>
        <taxon>Planctomycetales</taxon>
        <taxon>Planctomycetaceae</taxon>
        <taxon>Rubinisphaera</taxon>
    </lineage>
</organism>
<gene>
    <name evidence="13" type="ordered locus">Plabr_4717</name>
</gene>
<dbReference type="HOGENOM" id="CLU_020569_1_1_0"/>
<dbReference type="InterPro" id="IPR000394">
    <property type="entry name" value="RNA_pol_sigma_54"/>
</dbReference>
<comment type="similarity">
    <text evidence="1">Belongs to the sigma-54 factor family.</text>
</comment>
<dbReference type="PRINTS" id="PR00045">
    <property type="entry name" value="SIGMA54FCT"/>
</dbReference>
<keyword evidence="8" id="KW-0804">Transcription</keyword>
<dbReference type="Proteomes" id="UP000006860">
    <property type="component" value="Chromosome"/>
</dbReference>
<feature type="coiled-coil region" evidence="9">
    <location>
        <begin position="25"/>
        <end position="52"/>
    </location>
</feature>
<dbReference type="GO" id="GO:0016779">
    <property type="term" value="F:nucleotidyltransferase activity"/>
    <property type="evidence" value="ECO:0007669"/>
    <property type="project" value="UniProtKB-KW"/>
</dbReference>
<evidence type="ECO:0000256" key="9">
    <source>
        <dbReference type="SAM" id="Coils"/>
    </source>
</evidence>
<keyword evidence="9" id="KW-0175">Coiled coil</keyword>
<evidence type="ECO:0000259" key="12">
    <source>
        <dbReference type="Pfam" id="PF04963"/>
    </source>
</evidence>